<dbReference type="PRINTS" id="PR00793">
    <property type="entry name" value="PROAMNOPTASE"/>
</dbReference>
<dbReference type="SUPFAM" id="SSF53474">
    <property type="entry name" value="alpha/beta-Hydrolases"/>
    <property type="match status" value="1"/>
</dbReference>
<proteinExistence type="inferred from homology"/>
<dbReference type="Pfam" id="PF00561">
    <property type="entry name" value="Abhydrolase_1"/>
    <property type="match status" value="1"/>
</dbReference>
<protein>
    <submittedName>
        <fullName evidence="5">Alpha/beta hydrolase</fullName>
    </submittedName>
</protein>
<dbReference type="InterPro" id="IPR029058">
    <property type="entry name" value="AB_hydrolase_fold"/>
</dbReference>
<accession>A0ABT4AJM4</accession>
<dbReference type="PANTHER" id="PTHR43798">
    <property type="entry name" value="MONOACYLGLYCEROL LIPASE"/>
    <property type="match status" value="1"/>
</dbReference>
<evidence type="ECO:0000313" key="5">
    <source>
        <dbReference type="EMBL" id="MCY1081899.1"/>
    </source>
</evidence>
<comment type="caution">
    <text evidence="5">The sequence shown here is derived from an EMBL/GenBank/DDBJ whole genome shotgun (WGS) entry which is preliminary data.</text>
</comment>
<sequence>MRSSRLGLLACAVVCALVTACTHHAPRVNNSPPVAPLAQGEHQRIINGVRLYYRVAGETPAERAPVLFLHGGPGNNSYSFARLMGPHLEKGRRMVYLDQRGCGRSERPWDGRYSLEVLVADLEALRQELGVERWVLLGHSFGGTLALEYAARHPERVTGLVVVSGFSDAESTFATWKRELERLHPGRMTTPASASGDPSDYAQVMKALKGMDAQAFFNQLQFRSPMYQQMQEAVEAESGLRNTGEMSRALFSTELLRYRFSASARVTAPVLVIGGQHDASIGVESMRALAKALPHATLLEYEQSGHFPYLEESERFTYDVAQFLSSLP</sequence>
<evidence type="ECO:0000313" key="6">
    <source>
        <dbReference type="Proteomes" id="UP001207654"/>
    </source>
</evidence>
<organism evidence="5 6">
    <name type="scientific">Archangium lansingense</name>
    <dbReference type="NCBI Taxonomy" id="2995310"/>
    <lineage>
        <taxon>Bacteria</taxon>
        <taxon>Pseudomonadati</taxon>
        <taxon>Myxococcota</taxon>
        <taxon>Myxococcia</taxon>
        <taxon>Myxococcales</taxon>
        <taxon>Cystobacterineae</taxon>
        <taxon>Archangiaceae</taxon>
        <taxon>Archangium</taxon>
    </lineage>
</organism>
<dbReference type="InterPro" id="IPR000073">
    <property type="entry name" value="AB_hydrolase_1"/>
</dbReference>
<dbReference type="PROSITE" id="PS51257">
    <property type="entry name" value="PROKAR_LIPOPROTEIN"/>
    <property type="match status" value="1"/>
</dbReference>
<feature type="signal peptide" evidence="3">
    <location>
        <begin position="1"/>
        <end position="25"/>
    </location>
</feature>
<gene>
    <name evidence="5" type="ORF">OV287_46370</name>
</gene>
<dbReference type="PANTHER" id="PTHR43798:SF31">
    <property type="entry name" value="AB HYDROLASE SUPERFAMILY PROTEIN YCLE"/>
    <property type="match status" value="1"/>
</dbReference>
<comment type="similarity">
    <text evidence="1">Belongs to the peptidase S33 family.</text>
</comment>
<dbReference type="InterPro" id="IPR002410">
    <property type="entry name" value="Peptidase_S33"/>
</dbReference>
<dbReference type="PRINTS" id="PR00111">
    <property type="entry name" value="ABHYDROLASE"/>
</dbReference>
<dbReference type="GO" id="GO:0016787">
    <property type="term" value="F:hydrolase activity"/>
    <property type="evidence" value="ECO:0007669"/>
    <property type="project" value="UniProtKB-KW"/>
</dbReference>
<dbReference type="Proteomes" id="UP001207654">
    <property type="component" value="Unassembled WGS sequence"/>
</dbReference>
<reference evidence="5 6" key="1">
    <citation type="submission" date="2022-11" db="EMBL/GenBank/DDBJ databases">
        <title>Minimal conservation of predation-associated metabolite biosynthetic gene clusters underscores biosynthetic potential of Myxococcota including descriptions for ten novel species: Archangium lansinium sp. nov., Myxococcus landrumus sp. nov., Nannocystis bai.</title>
        <authorList>
            <person name="Ahearne A."/>
            <person name="Stevens C."/>
            <person name="Phillips K."/>
        </authorList>
    </citation>
    <scope>NUCLEOTIDE SEQUENCE [LARGE SCALE GENOMIC DNA]</scope>
    <source>
        <strain evidence="5 6">MIWBW</strain>
    </source>
</reference>
<evidence type="ECO:0000259" key="4">
    <source>
        <dbReference type="Pfam" id="PF00561"/>
    </source>
</evidence>
<evidence type="ECO:0000256" key="1">
    <source>
        <dbReference type="ARBA" id="ARBA00010088"/>
    </source>
</evidence>
<evidence type="ECO:0000256" key="2">
    <source>
        <dbReference type="ARBA" id="ARBA00022801"/>
    </source>
</evidence>
<keyword evidence="6" id="KW-1185">Reference proteome</keyword>
<name>A0ABT4AJM4_9BACT</name>
<keyword evidence="2 5" id="KW-0378">Hydrolase</keyword>
<feature type="domain" description="AB hydrolase-1" evidence="4">
    <location>
        <begin position="65"/>
        <end position="312"/>
    </location>
</feature>
<dbReference type="Gene3D" id="3.40.50.1820">
    <property type="entry name" value="alpha/beta hydrolase"/>
    <property type="match status" value="1"/>
</dbReference>
<evidence type="ECO:0000256" key="3">
    <source>
        <dbReference type="SAM" id="SignalP"/>
    </source>
</evidence>
<keyword evidence="3" id="KW-0732">Signal</keyword>
<dbReference type="EMBL" id="JAPNKA010000001">
    <property type="protein sequence ID" value="MCY1081899.1"/>
    <property type="molecule type" value="Genomic_DNA"/>
</dbReference>
<dbReference type="InterPro" id="IPR050266">
    <property type="entry name" value="AB_hydrolase_sf"/>
</dbReference>
<dbReference type="RefSeq" id="WP_267540482.1">
    <property type="nucleotide sequence ID" value="NZ_JAPNKA010000001.1"/>
</dbReference>
<feature type="chain" id="PRO_5046035925" evidence="3">
    <location>
        <begin position="26"/>
        <end position="328"/>
    </location>
</feature>